<organism evidence="2 3">
    <name type="scientific">Mytilus galloprovincialis</name>
    <name type="common">Mediterranean mussel</name>
    <dbReference type="NCBI Taxonomy" id="29158"/>
    <lineage>
        <taxon>Eukaryota</taxon>
        <taxon>Metazoa</taxon>
        <taxon>Spiralia</taxon>
        <taxon>Lophotrochozoa</taxon>
        <taxon>Mollusca</taxon>
        <taxon>Bivalvia</taxon>
        <taxon>Autobranchia</taxon>
        <taxon>Pteriomorphia</taxon>
        <taxon>Mytilida</taxon>
        <taxon>Mytiloidea</taxon>
        <taxon>Mytilidae</taxon>
        <taxon>Mytilinae</taxon>
        <taxon>Mytilus</taxon>
    </lineage>
</organism>
<dbReference type="InterPro" id="IPR036056">
    <property type="entry name" value="Fibrinogen-like_C"/>
</dbReference>
<comment type="caution">
    <text evidence="2">The sequence shown here is derived from an EMBL/GenBank/DDBJ whole genome shotgun (WGS) entry which is preliminary data.</text>
</comment>
<dbReference type="NCBIfam" id="NF040941">
    <property type="entry name" value="GGGWT_bact"/>
    <property type="match status" value="1"/>
</dbReference>
<keyword evidence="3" id="KW-1185">Reference proteome</keyword>
<dbReference type="SMR" id="A0A3L5TV51"/>
<dbReference type="PANTHER" id="PTHR19143">
    <property type="entry name" value="FIBRINOGEN/TENASCIN/ANGIOPOEITIN"/>
    <property type="match status" value="1"/>
</dbReference>
<dbReference type="InterPro" id="IPR050373">
    <property type="entry name" value="Fibrinogen_C-term_domain"/>
</dbReference>
<reference evidence="2 3" key="1">
    <citation type="journal article" date="2016" name="PLoS ONE">
        <title>A First Insight into the Genome of the Filter-Feeder Mussel Mytilus galloprovincialis.</title>
        <authorList>
            <person name="Murgarella M."/>
            <person name="Puiu D."/>
            <person name="Novoa B."/>
            <person name="Figueras A."/>
            <person name="Posada D."/>
            <person name="Canchaya C."/>
        </authorList>
    </citation>
    <scope>NUCLEOTIDE SEQUENCE [LARGE SCALE GENOMIC DNA]</scope>
    <source>
        <tissue evidence="2">Muscle</tissue>
    </source>
</reference>
<accession>A0A3L5TV51</accession>
<name>A0A3L5TV51_MYTGA</name>
<evidence type="ECO:0000313" key="2">
    <source>
        <dbReference type="EMBL" id="OPL33429.1"/>
    </source>
</evidence>
<feature type="non-terminal residue" evidence="2">
    <location>
        <position position="137"/>
    </location>
</feature>
<protein>
    <recommendedName>
        <fullName evidence="1">Fibrinogen C-terminal domain-containing protein</fullName>
    </recommendedName>
</protein>
<dbReference type="Gene3D" id="3.90.215.10">
    <property type="entry name" value="Gamma Fibrinogen, chain A, domain 1"/>
    <property type="match status" value="1"/>
</dbReference>
<gene>
    <name evidence="2" type="ORF">AM593_08055</name>
</gene>
<dbReference type="SMART" id="SM00186">
    <property type="entry name" value="FBG"/>
    <property type="match status" value="1"/>
</dbReference>
<feature type="non-terminal residue" evidence="2">
    <location>
        <position position="1"/>
    </location>
</feature>
<proteinExistence type="predicted"/>
<sequence>LNDGVYSIYPGGDKPVQAYCDMTTDGGGWTVMLKRHGDAVSFKRTWLACENGFGDVNGDFWFGNKYTNMMTSNGKYELRVDIVDKSNKKKTYAVYKTFVVGDAASKYTLTVGDYSGNAGEVFYIMSFEREVNNFPYN</sequence>
<dbReference type="Pfam" id="PF00147">
    <property type="entry name" value="Fibrinogen_C"/>
    <property type="match status" value="1"/>
</dbReference>
<dbReference type="EMBL" id="KV583043">
    <property type="protein sequence ID" value="OPL33429.1"/>
    <property type="molecule type" value="Genomic_DNA"/>
</dbReference>
<dbReference type="Proteomes" id="UP000266721">
    <property type="component" value="Unassembled WGS sequence"/>
</dbReference>
<evidence type="ECO:0000313" key="3">
    <source>
        <dbReference type="Proteomes" id="UP000266721"/>
    </source>
</evidence>
<evidence type="ECO:0000259" key="1">
    <source>
        <dbReference type="PROSITE" id="PS51406"/>
    </source>
</evidence>
<dbReference type="PANTHER" id="PTHR19143:SF458">
    <property type="entry name" value="FIBRINOGEN C-TERMINAL DOMAIN-CONTAINING PROTEIN-RELATED"/>
    <property type="match status" value="1"/>
</dbReference>
<feature type="domain" description="Fibrinogen C-terminal" evidence="1">
    <location>
        <begin position="1"/>
        <end position="137"/>
    </location>
</feature>
<dbReference type="PROSITE" id="PS51406">
    <property type="entry name" value="FIBRINOGEN_C_2"/>
    <property type="match status" value="1"/>
</dbReference>
<dbReference type="InterPro" id="IPR014716">
    <property type="entry name" value="Fibrinogen_a/b/g_C_1"/>
</dbReference>
<dbReference type="InterPro" id="IPR002181">
    <property type="entry name" value="Fibrinogen_a/b/g_C_dom"/>
</dbReference>
<dbReference type="GO" id="GO:0005615">
    <property type="term" value="C:extracellular space"/>
    <property type="evidence" value="ECO:0007669"/>
    <property type="project" value="TreeGrafter"/>
</dbReference>
<dbReference type="SUPFAM" id="SSF56496">
    <property type="entry name" value="Fibrinogen C-terminal domain-like"/>
    <property type="match status" value="1"/>
</dbReference>
<dbReference type="AlphaFoldDB" id="A0A3L5TV51"/>